<feature type="region of interest" description="Disordered" evidence="1">
    <location>
        <begin position="257"/>
        <end position="287"/>
    </location>
</feature>
<dbReference type="SUPFAM" id="SSF48452">
    <property type="entry name" value="TPR-like"/>
    <property type="match status" value="1"/>
</dbReference>
<dbReference type="InterPro" id="IPR011990">
    <property type="entry name" value="TPR-like_helical_dom_sf"/>
</dbReference>
<gene>
    <name evidence="2" type="ORF">E2R62_17465</name>
</gene>
<evidence type="ECO:0000313" key="2">
    <source>
        <dbReference type="EMBL" id="QBY30438.1"/>
    </source>
</evidence>
<dbReference type="RefSeq" id="WP_012908092.1">
    <property type="nucleotide sequence ID" value="NZ_CAJTBI010000004.1"/>
</dbReference>
<dbReference type="AlphaFoldDB" id="A0A482PIC5"/>
<reference evidence="2" key="1">
    <citation type="submission" date="2019-03" db="EMBL/GenBank/DDBJ databases">
        <title>Complete genome sequence of enteropathogenic Citrobacter rodentium strain DBS100.</title>
        <authorList>
            <person name="Popov G."/>
            <person name="Fiebig A."/>
            <person name="Shideler S."/>
            <person name="Coombes B."/>
            <person name="Savchenko A."/>
        </authorList>
    </citation>
    <scope>NUCLEOTIDE SEQUENCE</scope>
    <source>
        <strain evidence="2">DBS100</strain>
    </source>
</reference>
<proteinExistence type="predicted"/>
<sequence>MVRPIIFLTITIITSIISGCAAHSYSGKEIDEQQQEYIFTKVNNYQGLLKLYREKLSRKEDPVVRFKLAEYYNLVNDFDSSLHYLAPLLEKSPDDKVYLLQGKNLMAMGKDTLARKALLSALSLNAKNGEAYNILGILQARNGELDAAYQSFSHARELFVPEEQVMNNLAMLMILQENYEQAYNYLMPLYTRGHTTKSILHNLAFVLVKMKKYEEASNVILTNGLDDHPEVLITELMTTIANVKPIAVTDIQNEKQIKGPDTDKKISALTPMKPQPTKASASEEKPQVANSQYVDNKKASALLVQDNKQPVLTASEHKAGTLNKVDSVRFGTHAGYSRLTLVSREKIDYWPMKENTSSTFQVVLTNIAFDDEFKNKISSIYKHIGIRHRDIKSINIEKSELNSLIMTIAFNRSIKVKIFRLPDSVHERLVFDFL</sequence>
<dbReference type="Gene3D" id="1.25.40.10">
    <property type="entry name" value="Tetratricopeptide repeat domain"/>
    <property type="match status" value="1"/>
</dbReference>
<organism evidence="2">
    <name type="scientific">Citrobacter rodentium</name>
    <dbReference type="NCBI Taxonomy" id="67825"/>
    <lineage>
        <taxon>Bacteria</taxon>
        <taxon>Pseudomonadati</taxon>
        <taxon>Pseudomonadota</taxon>
        <taxon>Gammaproteobacteria</taxon>
        <taxon>Enterobacterales</taxon>
        <taxon>Enterobacteriaceae</taxon>
        <taxon>Citrobacter</taxon>
    </lineage>
</organism>
<protein>
    <recommendedName>
        <fullName evidence="3">Tight adherence protein D</fullName>
    </recommendedName>
</protein>
<evidence type="ECO:0008006" key="3">
    <source>
        <dbReference type="Google" id="ProtNLM"/>
    </source>
</evidence>
<dbReference type="EMBL" id="CP038008">
    <property type="protein sequence ID" value="QBY30438.1"/>
    <property type="molecule type" value="Genomic_DNA"/>
</dbReference>
<feature type="compositionally biased region" description="Basic and acidic residues" evidence="1">
    <location>
        <begin position="257"/>
        <end position="266"/>
    </location>
</feature>
<name>A0A482PIC5_CITRO</name>
<accession>A0A482PIC5</accession>
<dbReference type="PROSITE" id="PS51257">
    <property type="entry name" value="PROKAR_LIPOPROTEIN"/>
    <property type="match status" value="1"/>
</dbReference>
<evidence type="ECO:0000256" key="1">
    <source>
        <dbReference type="SAM" id="MobiDB-lite"/>
    </source>
</evidence>